<accession>A0AAD7ZCS7</accession>
<name>A0AAD7ZCS7_DIPPU</name>
<dbReference type="EMBL" id="JASPKZ010008889">
    <property type="protein sequence ID" value="KAJ9578314.1"/>
    <property type="molecule type" value="Genomic_DNA"/>
</dbReference>
<gene>
    <name evidence="1" type="ORF">L9F63_005459</name>
</gene>
<organism evidence="1 2">
    <name type="scientific">Diploptera punctata</name>
    <name type="common">Pacific beetle cockroach</name>
    <dbReference type="NCBI Taxonomy" id="6984"/>
    <lineage>
        <taxon>Eukaryota</taxon>
        <taxon>Metazoa</taxon>
        <taxon>Ecdysozoa</taxon>
        <taxon>Arthropoda</taxon>
        <taxon>Hexapoda</taxon>
        <taxon>Insecta</taxon>
        <taxon>Pterygota</taxon>
        <taxon>Neoptera</taxon>
        <taxon>Polyneoptera</taxon>
        <taxon>Dictyoptera</taxon>
        <taxon>Blattodea</taxon>
        <taxon>Blaberoidea</taxon>
        <taxon>Blaberidae</taxon>
        <taxon>Diplopterinae</taxon>
        <taxon>Diploptera</taxon>
    </lineage>
</organism>
<feature type="non-terminal residue" evidence="1">
    <location>
        <position position="1"/>
    </location>
</feature>
<protein>
    <recommendedName>
        <fullName evidence="3">DDE Tnp4 domain-containing protein</fullName>
    </recommendedName>
</protein>
<keyword evidence="2" id="KW-1185">Reference proteome</keyword>
<evidence type="ECO:0000313" key="1">
    <source>
        <dbReference type="EMBL" id="KAJ9578314.1"/>
    </source>
</evidence>
<dbReference type="AlphaFoldDB" id="A0AAD7ZCS7"/>
<dbReference type="Proteomes" id="UP001233999">
    <property type="component" value="Unassembled WGS sequence"/>
</dbReference>
<reference evidence="1" key="2">
    <citation type="submission" date="2023-05" db="EMBL/GenBank/DDBJ databases">
        <authorList>
            <person name="Fouks B."/>
        </authorList>
    </citation>
    <scope>NUCLEOTIDE SEQUENCE</scope>
    <source>
        <strain evidence="1">Stay&amp;Tobe</strain>
        <tissue evidence="1">Testes</tissue>
    </source>
</reference>
<comment type="caution">
    <text evidence="1">The sequence shown here is derived from an EMBL/GenBank/DDBJ whole genome shotgun (WGS) entry which is preliminary data.</text>
</comment>
<evidence type="ECO:0008006" key="3">
    <source>
        <dbReference type="Google" id="ProtNLM"/>
    </source>
</evidence>
<proteinExistence type="predicted"/>
<evidence type="ECO:0000313" key="2">
    <source>
        <dbReference type="Proteomes" id="UP001233999"/>
    </source>
</evidence>
<sequence>RIAVAACTFRIFPDIQEKIGFIDGTHIKIRNPGGEYPEIFRNSLGVFSFNCQYSWNDVTLNMEREKSQLTGVRLSSCSEFFFSGRPFSCVILHCVVRPFMICGQFEEGEVSGILLGDSGYKL</sequence>
<feature type="non-terminal residue" evidence="1">
    <location>
        <position position="122"/>
    </location>
</feature>
<reference evidence="1" key="1">
    <citation type="journal article" date="2023" name="IScience">
        <title>Live-bearing cockroach genome reveals convergent evolutionary mechanisms linked to viviparity in insects and beyond.</title>
        <authorList>
            <person name="Fouks B."/>
            <person name="Harrison M.C."/>
            <person name="Mikhailova A.A."/>
            <person name="Marchal E."/>
            <person name="English S."/>
            <person name="Carruthers M."/>
            <person name="Jennings E.C."/>
            <person name="Chiamaka E.L."/>
            <person name="Frigard R.A."/>
            <person name="Pippel M."/>
            <person name="Attardo G.M."/>
            <person name="Benoit J.B."/>
            <person name="Bornberg-Bauer E."/>
            <person name="Tobe S.S."/>
        </authorList>
    </citation>
    <scope>NUCLEOTIDE SEQUENCE</scope>
    <source>
        <strain evidence="1">Stay&amp;Tobe</strain>
    </source>
</reference>